<sequence length="294" mass="32846">MRDASSAVASTVSTATEPIRKTEAYKVLADTVLEALDDSGSAKHAGYEEKEARRLRRQKRLAKLGKSAIGKARVTENPEAGQAMVLHKDAEKREKWDNLKETNPVLRSLVGLKKAYEESENPVVSSLRGVTDSVSSFLFDETEQAQVVRMFKAMDPTFNIEAFQRDLREYIIPEVVDAYLSADKESLQTWCGEATYLRQGLISDSKVLDIRQVDVTGGKVLENEIPVLIVTCTTQEVLLFRDPKTGEIVVGQEDRVEQCTYGAVITRIPEEMDNELTGGWKVVEMARRAARAYL</sequence>
<comment type="caution">
    <text evidence="1">The sequence shown here is derived from an EMBL/GenBank/DDBJ whole genome shotgun (WGS) entry which is preliminary data.</text>
</comment>
<accession>A0ACA9P6Z8</accession>
<dbReference type="EMBL" id="CAJVPT010030645">
    <property type="protein sequence ID" value="CAG8695050.1"/>
    <property type="molecule type" value="Genomic_DNA"/>
</dbReference>
<protein>
    <submittedName>
        <fullName evidence="1">7369_t:CDS:1</fullName>
    </submittedName>
</protein>
<reference evidence="1" key="1">
    <citation type="submission" date="2021-06" db="EMBL/GenBank/DDBJ databases">
        <authorList>
            <person name="Kallberg Y."/>
            <person name="Tangrot J."/>
            <person name="Rosling A."/>
        </authorList>
    </citation>
    <scope>NUCLEOTIDE SEQUENCE</scope>
    <source>
        <strain evidence="1">CL356</strain>
    </source>
</reference>
<gene>
    <name evidence="1" type="ORF">ACOLOM_LOCUS9993</name>
</gene>
<keyword evidence="2" id="KW-1185">Reference proteome</keyword>
<evidence type="ECO:0000313" key="2">
    <source>
        <dbReference type="Proteomes" id="UP000789525"/>
    </source>
</evidence>
<proteinExistence type="predicted"/>
<evidence type="ECO:0000313" key="1">
    <source>
        <dbReference type="EMBL" id="CAG8695050.1"/>
    </source>
</evidence>
<name>A0ACA9P6Z8_9GLOM</name>
<dbReference type="Proteomes" id="UP000789525">
    <property type="component" value="Unassembled WGS sequence"/>
</dbReference>
<organism evidence="1 2">
    <name type="scientific">Acaulospora colombiana</name>
    <dbReference type="NCBI Taxonomy" id="27376"/>
    <lineage>
        <taxon>Eukaryota</taxon>
        <taxon>Fungi</taxon>
        <taxon>Fungi incertae sedis</taxon>
        <taxon>Mucoromycota</taxon>
        <taxon>Glomeromycotina</taxon>
        <taxon>Glomeromycetes</taxon>
        <taxon>Diversisporales</taxon>
        <taxon>Acaulosporaceae</taxon>
        <taxon>Acaulospora</taxon>
    </lineage>
</organism>